<feature type="signal peptide" evidence="1">
    <location>
        <begin position="1"/>
        <end position="17"/>
    </location>
</feature>
<accession>A0ABS8W7Q4</accession>
<proteinExistence type="predicted"/>
<dbReference type="SUPFAM" id="SSF53850">
    <property type="entry name" value="Periplasmic binding protein-like II"/>
    <property type="match status" value="1"/>
</dbReference>
<dbReference type="Gene3D" id="3.40.190.10">
    <property type="entry name" value="Periplasmic binding protein-like II"/>
    <property type="match status" value="1"/>
</dbReference>
<dbReference type="Pfam" id="PF04069">
    <property type="entry name" value="OpuAC"/>
    <property type="match status" value="1"/>
</dbReference>
<feature type="domain" description="ABC-type glycine betaine transport system substrate-binding" evidence="2">
    <location>
        <begin position="26"/>
        <end position="309"/>
    </location>
</feature>
<evidence type="ECO:0000313" key="4">
    <source>
        <dbReference type="Proteomes" id="UP001201273"/>
    </source>
</evidence>
<organism evidence="3 4">
    <name type="scientific">Motilimonas cestriensis</name>
    <dbReference type="NCBI Taxonomy" id="2742685"/>
    <lineage>
        <taxon>Bacteria</taxon>
        <taxon>Pseudomonadati</taxon>
        <taxon>Pseudomonadota</taxon>
        <taxon>Gammaproteobacteria</taxon>
        <taxon>Alteromonadales</taxon>
        <taxon>Alteromonadales genera incertae sedis</taxon>
        <taxon>Motilimonas</taxon>
    </lineage>
</organism>
<sequence length="327" mass="35399">MAVSLLTSATLSGAALAESLPGEGVTVQPVQSTVAEETFQTLIVNKALEALGYDVKETKEVDYNVGYTSIAKGDATFLAVGWFPLHADKYTMSGGDESFSRTGEYISGAAQGYLIDKKTAEKYGITNVSQLTDPKIAKLFDANGDGKADLTGCNPGWGCELVVEEHLTAYKLRDTVTHNQGNYAAIIADTISRYKKGDPILYYTWTPYWVSGVLVPGKDVVWLEVPFSALPGERKDIDTTLPNGKNYGFEMNSMRIVANKEFTEKNPAAAKLFEIMKLDINAVSAQNMMMSQGKNSSADIEAHANGWIAANKATFDGWIAEAKKAAM</sequence>
<dbReference type="NCBIfam" id="NF008334">
    <property type="entry name" value="PRK11119.1"/>
    <property type="match status" value="1"/>
</dbReference>
<feature type="chain" id="PRO_5046033685" evidence="1">
    <location>
        <begin position="18"/>
        <end position="327"/>
    </location>
</feature>
<keyword evidence="4" id="KW-1185">Reference proteome</keyword>
<dbReference type="CDD" id="cd13638">
    <property type="entry name" value="PBP2_EcProx_like"/>
    <property type="match status" value="1"/>
</dbReference>
<dbReference type="EMBL" id="JAIMJA010000002">
    <property type="protein sequence ID" value="MCE2593781.1"/>
    <property type="molecule type" value="Genomic_DNA"/>
</dbReference>
<gene>
    <name evidence="3" type="primary">proX</name>
    <name evidence="3" type="ORF">K6Y31_03010</name>
</gene>
<dbReference type="InterPro" id="IPR007210">
    <property type="entry name" value="ABC_Gly_betaine_transp_sub-bd"/>
</dbReference>
<evidence type="ECO:0000313" key="3">
    <source>
        <dbReference type="EMBL" id="MCE2593781.1"/>
    </source>
</evidence>
<dbReference type="Gene3D" id="3.40.190.100">
    <property type="entry name" value="Glycine betaine-binding periplasmic protein, domain 2"/>
    <property type="match status" value="1"/>
</dbReference>
<protein>
    <submittedName>
        <fullName evidence="3">Glycine betaine/L-proline ABC transporter substrate-binding protein ProX</fullName>
    </submittedName>
</protein>
<reference evidence="3 4" key="1">
    <citation type="journal article" date="2022" name="Environ. Microbiol. Rep.">
        <title>Eco-phylogenetic analyses reveal divergent evolution of vitamin B12 metabolism in the marine bacterial family 'Psychromonadaceae'.</title>
        <authorList>
            <person name="Jin X."/>
            <person name="Yang Y."/>
            <person name="Cao H."/>
            <person name="Gao B."/>
            <person name="Zhao Z."/>
        </authorList>
    </citation>
    <scope>NUCLEOTIDE SEQUENCE [LARGE SCALE GENOMIC DNA]</scope>
    <source>
        <strain evidence="3 4">MKS20</strain>
    </source>
</reference>
<name>A0ABS8W7Q4_9GAMM</name>
<comment type="caution">
    <text evidence="3">The sequence shown here is derived from an EMBL/GenBank/DDBJ whole genome shotgun (WGS) entry which is preliminary data.</text>
</comment>
<evidence type="ECO:0000256" key="1">
    <source>
        <dbReference type="SAM" id="SignalP"/>
    </source>
</evidence>
<evidence type="ECO:0000259" key="2">
    <source>
        <dbReference type="Pfam" id="PF04069"/>
    </source>
</evidence>
<keyword evidence="1" id="KW-0732">Signal</keyword>
<dbReference type="Proteomes" id="UP001201273">
    <property type="component" value="Unassembled WGS sequence"/>
</dbReference>